<keyword evidence="5" id="KW-0028">Amino-acid biosynthesis</keyword>
<feature type="domain" description="DAHP synthetase I/KDSA" evidence="12">
    <location>
        <begin position="65"/>
        <end position="302"/>
    </location>
</feature>
<feature type="non-terminal residue" evidence="13">
    <location>
        <position position="303"/>
    </location>
</feature>
<evidence type="ECO:0000256" key="6">
    <source>
        <dbReference type="ARBA" id="ARBA00022679"/>
    </source>
</evidence>
<evidence type="ECO:0000256" key="7">
    <source>
        <dbReference type="ARBA" id="ARBA00023141"/>
    </source>
</evidence>
<evidence type="ECO:0000256" key="4">
    <source>
        <dbReference type="ARBA" id="ARBA00012694"/>
    </source>
</evidence>
<evidence type="ECO:0000256" key="5">
    <source>
        <dbReference type="ARBA" id="ARBA00022605"/>
    </source>
</evidence>
<protein>
    <recommendedName>
        <fullName evidence="4">3-deoxy-7-phosphoheptulonate synthase</fullName>
        <ecNumber evidence="4">2.5.1.54</ecNumber>
    </recommendedName>
    <alternativeName>
        <fullName evidence="10">3-deoxy-D-arabino-heptulosonate 7-phosphate synthase</fullName>
    </alternativeName>
    <alternativeName>
        <fullName evidence="9">DAHP synthase</fullName>
    </alternativeName>
    <alternativeName>
        <fullName evidence="8">Phospho-2-keto-3-deoxyheptonate aldolase</fullName>
    </alternativeName>
</protein>
<comment type="function">
    <text evidence="1">Stereospecific condensation of phosphoenolpyruvate (PEP) and D-erythrose-4-phosphate (E4P) giving rise to 3-deoxy-D-arabino-heptulosonate-7-phosphate (DAHP).</text>
</comment>
<dbReference type="EMBL" id="LSSN01004152">
    <property type="protein sequence ID" value="OMJ12055.1"/>
    <property type="molecule type" value="Genomic_DNA"/>
</dbReference>
<comment type="catalytic activity">
    <reaction evidence="11">
        <text>D-erythrose 4-phosphate + phosphoenolpyruvate + H2O = 7-phospho-2-dehydro-3-deoxy-D-arabino-heptonate + phosphate</text>
        <dbReference type="Rhea" id="RHEA:14717"/>
        <dbReference type="ChEBI" id="CHEBI:15377"/>
        <dbReference type="ChEBI" id="CHEBI:16897"/>
        <dbReference type="ChEBI" id="CHEBI:43474"/>
        <dbReference type="ChEBI" id="CHEBI:58394"/>
        <dbReference type="ChEBI" id="CHEBI:58702"/>
        <dbReference type="EC" id="2.5.1.54"/>
    </reaction>
</comment>
<evidence type="ECO:0000256" key="3">
    <source>
        <dbReference type="ARBA" id="ARBA00007985"/>
    </source>
</evidence>
<dbReference type="PANTHER" id="PTHR21225:SF12">
    <property type="entry name" value="PHOSPHO-2-DEHYDRO-3-DEOXYHEPTONATE ALDOLASE, TYROSINE-INHIBITED"/>
    <property type="match status" value="1"/>
</dbReference>
<dbReference type="NCBIfam" id="NF009395">
    <property type="entry name" value="PRK12755.1"/>
    <property type="match status" value="1"/>
</dbReference>
<dbReference type="Proteomes" id="UP000187283">
    <property type="component" value="Unassembled WGS sequence"/>
</dbReference>
<evidence type="ECO:0000256" key="11">
    <source>
        <dbReference type="ARBA" id="ARBA00047508"/>
    </source>
</evidence>
<dbReference type="GO" id="GO:0008652">
    <property type="term" value="P:amino acid biosynthetic process"/>
    <property type="evidence" value="ECO:0007669"/>
    <property type="project" value="UniProtKB-KW"/>
</dbReference>
<evidence type="ECO:0000313" key="13">
    <source>
        <dbReference type="EMBL" id="OMJ12055.1"/>
    </source>
</evidence>
<gene>
    <name evidence="13" type="ORF">AYI70_g9340</name>
</gene>
<comment type="similarity">
    <text evidence="3">Belongs to the class-I DAHP synthase family.</text>
</comment>
<evidence type="ECO:0000256" key="8">
    <source>
        <dbReference type="ARBA" id="ARBA00031111"/>
    </source>
</evidence>
<proteinExistence type="inferred from homology"/>
<dbReference type="GO" id="GO:0005737">
    <property type="term" value="C:cytoplasm"/>
    <property type="evidence" value="ECO:0007669"/>
    <property type="project" value="TreeGrafter"/>
</dbReference>
<dbReference type="GO" id="GO:0009073">
    <property type="term" value="P:aromatic amino acid family biosynthetic process"/>
    <property type="evidence" value="ECO:0007669"/>
    <property type="project" value="UniProtKB-KW"/>
</dbReference>
<evidence type="ECO:0000256" key="2">
    <source>
        <dbReference type="ARBA" id="ARBA00004688"/>
    </source>
</evidence>
<sequence length="303" mass="33432">MYTPKGISSISRNESQQSIYSDRVSELKDLDDVNIARYMPLIPPQILMEDFPVTEKVAEVIIKGRLEAMDIINGRSDKLLVVVGPCSIHDPKAAIEYAQLLKEYADSAENELCIIMRVYFEKPRTTVGWKGLINDPNMDKTYKINKGLKIGREVLLSVAKVGLPAAVEFLDMISPQFIGDLISWGAIGARTTESQVHRELSSGISAPIGFKNGTDGNFDIAIDAIKSSQSSHVFLSVTKQGLTSIVETLGNKNCHLILRGGKNGPNYEEEHVNKVTSQLIAAKLNPRIMIDCSHGNSSKKFER</sequence>
<dbReference type="InterPro" id="IPR006219">
    <property type="entry name" value="DAHP_synth_1"/>
</dbReference>
<evidence type="ECO:0000313" key="14">
    <source>
        <dbReference type="Proteomes" id="UP000187283"/>
    </source>
</evidence>
<organism evidence="13 14">
    <name type="scientific">Smittium culicis</name>
    <dbReference type="NCBI Taxonomy" id="133412"/>
    <lineage>
        <taxon>Eukaryota</taxon>
        <taxon>Fungi</taxon>
        <taxon>Fungi incertae sedis</taxon>
        <taxon>Zoopagomycota</taxon>
        <taxon>Kickxellomycotina</taxon>
        <taxon>Harpellomycetes</taxon>
        <taxon>Harpellales</taxon>
        <taxon>Legeriomycetaceae</taxon>
        <taxon>Smittium</taxon>
    </lineage>
</organism>
<dbReference type="OrthoDB" id="4699125at2759"/>
<dbReference type="NCBIfam" id="TIGR00034">
    <property type="entry name" value="aroFGH"/>
    <property type="match status" value="1"/>
</dbReference>
<keyword evidence="6" id="KW-0808">Transferase</keyword>
<dbReference type="GO" id="GO:0003849">
    <property type="term" value="F:3-deoxy-7-phosphoheptulonate synthase activity"/>
    <property type="evidence" value="ECO:0007669"/>
    <property type="project" value="UniProtKB-EC"/>
</dbReference>
<evidence type="ECO:0000256" key="1">
    <source>
        <dbReference type="ARBA" id="ARBA00003726"/>
    </source>
</evidence>
<dbReference type="EC" id="2.5.1.54" evidence="4"/>
<dbReference type="STRING" id="133412.A0A1R1XBQ3"/>
<keyword evidence="7" id="KW-0057">Aromatic amino acid biosynthesis</keyword>
<dbReference type="InterPro" id="IPR013785">
    <property type="entry name" value="Aldolase_TIM"/>
</dbReference>
<dbReference type="Pfam" id="PF00793">
    <property type="entry name" value="DAHP_synth_1"/>
    <property type="match status" value="1"/>
</dbReference>
<dbReference type="Gene3D" id="3.20.20.70">
    <property type="entry name" value="Aldolase class I"/>
    <property type="match status" value="1"/>
</dbReference>
<accession>A0A1R1XBQ3</accession>
<evidence type="ECO:0000256" key="9">
    <source>
        <dbReference type="ARBA" id="ARBA00031349"/>
    </source>
</evidence>
<dbReference type="AlphaFoldDB" id="A0A1R1XBQ3"/>
<dbReference type="InterPro" id="IPR006218">
    <property type="entry name" value="DAHP1/KDSA"/>
</dbReference>
<comment type="pathway">
    <text evidence="2">Metabolic intermediate biosynthesis; chorismate biosynthesis; chorismate from D-erythrose 4-phosphate and phosphoenolpyruvate: step 1/7.</text>
</comment>
<name>A0A1R1XBQ3_9FUNG</name>
<dbReference type="PANTHER" id="PTHR21225">
    <property type="entry name" value="PHOSPHO-2-DEHYDRO-3-DEOXYHEPTONATE ALDOLASE DAHP SYNTHETASE"/>
    <property type="match status" value="1"/>
</dbReference>
<comment type="caution">
    <text evidence="13">The sequence shown here is derived from an EMBL/GenBank/DDBJ whole genome shotgun (WGS) entry which is preliminary data.</text>
</comment>
<evidence type="ECO:0000259" key="12">
    <source>
        <dbReference type="Pfam" id="PF00793"/>
    </source>
</evidence>
<evidence type="ECO:0000256" key="10">
    <source>
        <dbReference type="ARBA" id="ARBA00032193"/>
    </source>
</evidence>
<dbReference type="SUPFAM" id="SSF51569">
    <property type="entry name" value="Aldolase"/>
    <property type="match status" value="1"/>
</dbReference>
<keyword evidence="14" id="KW-1185">Reference proteome</keyword>
<reference evidence="13 14" key="1">
    <citation type="submission" date="2017-01" db="EMBL/GenBank/DDBJ databases">
        <authorList>
            <person name="Mah S.A."/>
            <person name="Swanson W.J."/>
            <person name="Moy G.W."/>
            <person name="Vacquier V.D."/>
        </authorList>
    </citation>
    <scope>NUCLEOTIDE SEQUENCE [LARGE SCALE GENOMIC DNA]</scope>
    <source>
        <strain evidence="13 14">GSMNP</strain>
    </source>
</reference>